<name>A0A9J6AM18_SOLCO</name>
<comment type="caution">
    <text evidence="3">The sequence shown here is derived from an EMBL/GenBank/DDBJ whole genome shotgun (WGS) entry which is preliminary data.</text>
</comment>
<dbReference type="Pfam" id="PF21530">
    <property type="entry name" value="Pif1_2B_dom"/>
    <property type="match status" value="1"/>
</dbReference>
<accession>A0A9J6AM18</accession>
<keyword evidence="4" id="KW-1185">Reference proteome</keyword>
<feature type="signal peptide" evidence="1">
    <location>
        <begin position="1"/>
        <end position="18"/>
    </location>
</feature>
<feature type="chain" id="PRO_5039891743" description="DNA helicase Pif1-like 2B domain-containing protein" evidence="1">
    <location>
        <begin position="19"/>
        <end position="138"/>
    </location>
</feature>
<dbReference type="AlphaFoldDB" id="A0A9J6AM18"/>
<reference evidence="3 4" key="1">
    <citation type="submission" date="2020-09" db="EMBL/GenBank/DDBJ databases">
        <title>De no assembly of potato wild relative species, Solanum commersonii.</title>
        <authorList>
            <person name="Cho K."/>
        </authorList>
    </citation>
    <scope>NUCLEOTIDE SEQUENCE [LARGE SCALE GENOMIC DNA]</scope>
    <source>
        <strain evidence="3">LZ3.2</strain>
        <tissue evidence="3">Leaf</tissue>
    </source>
</reference>
<keyword evidence="1" id="KW-0732">Signal</keyword>
<evidence type="ECO:0000259" key="2">
    <source>
        <dbReference type="Pfam" id="PF21530"/>
    </source>
</evidence>
<dbReference type="Proteomes" id="UP000824120">
    <property type="component" value="Chromosome 2"/>
</dbReference>
<protein>
    <recommendedName>
        <fullName evidence="2">DNA helicase Pif1-like 2B domain-containing protein</fullName>
    </recommendedName>
</protein>
<feature type="domain" description="DNA helicase Pif1-like 2B" evidence="2">
    <location>
        <begin position="88"/>
        <end position="123"/>
    </location>
</feature>
<dbReference type="InterPro" id="IPR049163">
    <property type="entry name" value="Pif1-like_2B_dom"/>
</dbReference>
<proteinExistence type="predicted"/>
<sequence length="138" mass="16519">MDLGAFLYFLHLITLVDPKSIDFLLRVRNEEEQTLKNGLILIPEEMVVKHKAKYLYVLTLSRKIHDYFNTKWSSTMQVMSRKYDWEVNYISLPLNKLILKENVPIMLLRNLDLSDELRNDSRMDRHRFNNIIHAKITI</sequence>
<organism evidence="3 4">
    <name type="scientific">Solanum commersonii</name>
    <name type="common">Commerson's wild potato</name>
    <name type="synonym">Commerson's nightshade</name>
    <dbReference type="NCBI Taxonomy" id="4109"/>
    <lineage>
        <taxon>Eukaryota</taxon>
        <taxon>Viridiplantae</taxon>
        <taxon>Streptophyta</taxon>
        <taxon>Embryophyta</taxon>
        <taxon>Tracheophyta</taxon>
        <taxon>Spermatophyta</taxon>
        <taxon>Magnoliopsida</taxon>
        <taxon>eudicotyledons</taxon>
        <taxon>Gunneridae</taxon>
        <taxon>Pentapetalae</taxon>
        <taxon>asterids</taxon>
        <taxon>lamiids</taxon>
        <taxon>Solanales</taxon>
        <taxon>Solanaceae</taxon>
        <taxon>Solanoideae</taxon>
        <taxon>Solaneae</taxon>
        <taxon>Solanum</taxon>
    </lineage>
</organism>
<evidence type="ECO:0000256" key="1">
    <source>
        <dbReference type="SAM" id="SignalP"/>
    </source>
</evidence>
<evidence type="ECO:0000313" key="4">
    <source>
        <dbReference type="Proteomes" id="UP000824120"/>
    </source>
</evidence>
<gene>
    <name evidence="3" type="ORF">H5410_010364</name>
</gene>
<dbReference type="EMBL" id="JACXVP010000002">
    <property type="protein sequence ID" value="KAG5625146.1"/>
    <property type="molecule type" value="Genomic_DNA"/>
</dbReference>
<evidence type="ECO:0000313" key="3">
    <source>
        <dbReference type="EMBL" id="KAG5625146.1"/>
    </source>
</evidence>